<organism evidence="1 2">
    <name type="scientific">Pleurodeles waltl</name>
    <name type="common">Iberian ribbed newt</name>
    <dbReference type="NCBI Taxonomy" id="8319"/>
    <lineage>
        <taxon>Eukaryota</taxon>
        <taxon>Metazoa</taxon>
        <taxon>Chordata</taxon>
        <taxon>Craniata</taxon>
        <taxon>Vertebrata</taxon>
        <taxon>Euteleostomi</taxon>
        <taxon>Amphibia</taxon>
        <taxon>Batrachia</taxon>
        <taxon>Caudata</taxon>
        <taxon>Salamandroidea</taxon>
        <taxon>Salamandridae</taxon>
        <taxon>Pleurodelinae</taxon>
        <taxon>Pleurodeles</taxon>
    </lineage>
</organism>
<proteinExistence type="predicted"/>
<dbReference type="EMBL" id="JANPWB010000011">
    <property type="protein sequence ID" value="KAJ1128472.1"/>
    <property type="molecule type" value="Genomic_DNA"/>
</dbReference>
<gene>
    <name evidence="1" type="ORF">NDU88_006850</name>
</gene>
<evidence type="ECO:0000313" key="1">
    <source>
        <dbReference type="EMBL" id="KAJ1128472.1"/>
    </source>
</evidence>
<accession>A0AAV7PJK7</accession>
<evidence type="ECO:0000313" key="2">
    <source>
        <dbReference type="Proteomes" id="UP001066276"/>
    </source>
</evidence>
<reference evidence="1" key="1">
    <citation type="journal article" date="2022" name="bioRxiv">
        <title>Sequencing and chromosome-scale assembly of the giantPleurodeles waltlgenome.</title>
        <authorList>
            <person name="Brown T."/>
            <person name="Elewa A."/>
            <person name="Iarovenko S."/>
            <person name="Subramanian E."/>
            <person name="Araus A.J."/>
            <person name="Petzold A."/>
            <person name="Susuki M."/>
            <person name="Suzuki K.-i.T."/>
            <person name="Hayashi T."/>
            <person name="Toyoda A."/>
            <person name="Oliveira C."/>
            <person name="Osipova E."/>
            <person name="Leigh N.D."/>
            <person name="Simon A."/>
            <person name="Yun M.H."/>
        </authorList>
    </citation>
    <scope>NUCLEOTIDE SEQUENCE</scope>
    <source>
        <strain evidence="1">20211129_DDA</strain>
        <tissue evidence="1">Liver</tissue>
    </source>
</reference>
<protein>
    <submittedName>
        <fullName evidence="1">Uncharacterized protein</fullName>
    </submittedName>
</protein>
<dbReference type="Proteomes" id="UP001066276">
    <property type="component" value="Chromosome 7"/>
</dbReference>
<sequence>MVASEAPVTSLGCNTTFLLPFKQEHNNTGHKEVLGVMTTDQGILAGERQRLEGKFTDQLLSAADATGLMSEDDVAWCESLSCQAPDGRLCVSWAPDSQGGASVTLLGPGAEVRDGYRPSSMLGR</sequence>
<dbReference type="AlphaFoldDB" id="A0AAV7PJK7"/>
<comment type="caution">
    <text evidence="1">The sequence shown here is derived from an EMBL/GenBank/DDBJ whole genome shotgun (WGS) entry which is preliminary data.</text>
</comment>
<name>A0AAV7PJK7_PLEWA</name>
<keyword evidence="2" id="KW-1185">Reference proteome</keyword>